<evidence type="ECO:0000313" key="6">
    <source>
        <dbReference type="Proteomes" id="UP001176940"/>
    </source>
</evidence>
<dbReference type="Gene3D" id="2.30.30.1020">
    <property type="entry name" value="CCR4-NOT complex subunit 2/3/5, C-terminal domain"/>
    <property type="match status" value="2"/>
</dbReference>
<evidence type="ECO:0000259" key="4">
    <source>
        <dbReference type="Pfam" id="PF04153"/>
    </source>
</evidence>
<dbReference type="EMBL" id="CAUEEQ010048961">
    <property type="protein sequence ID" value="CAJ0959967.1"/>
    <property type="molecule type" value="Genomic_DNA"/>
</dbReference>
<proteinExistence type="inferred from homology"/>
<name>A0ABN9M805_9NEOB</name>
<protein>
    <recommendedName>
        <fullName evidence="4">NOT2/NOT3/NOT5 C-terminal domain-containing protein</fullName>
    </recommendedName>
</protein>
<evidence type="ECO:0000256" key="1">
    <source>
        <dbReference type="ARBA" id="ARBA00007682"/>
    </source>
</evidence>
<evidence type="ECO:0000256" key="3">
    <source>
        <dbReference type="ARBA" id="ARBA00023163"/>
    </source>
</evidence>
<reference evidence="5" key="1">
    <citation type="submission" date="2023-07" db="EMBL/GenBank/DDBJ databases">
        <authorList>
            <person name="Stuckert A."/>
        </authorList>
    </citation>
    <scope>NUCLEOTIDE SEQUENCE</scope>
</reference>
<dbReference type="InterPro" id="IPR038635">
    <property type="entry name" value="CCR4-NOT_su2/3/5_C_sf"/>
</dbReference>
<keyword evidence="2" id="KW-0805">Transcription regulation</keyword>
<dbReference type="PANTHER" id="PTHR23326">
    <property type="entry name" value="CCR4 NOT-RELATED"/>
    <property type="match status" value="1"/>
</dbReference>
<keyword evidence="3" id="KW-0804">Transcription</keyword>
<comment type="similarity">
    <text evidence="1">Belongs to the CNOT2/3/5 family.</text>
</comment>
<dbReference type="InterPro" id="IPR007282">
    <property type="entry name" value="NOT2/3/5_C"/>
</dbReference>
<evidence type="ECO:0000256" key="2">
    <source>
        <dbReference type="ARBA" id="ARBA00023015"/>
    </source>
</evidence>
<comment type="caution">
    <text evidence="5">The sequence shown here is derived from an EMBL/GenBank/DDBJ whole genome shotgun (WGS) entry which is preliminary data.</text>
</comment>
<dbReference type="Pfam" id="PF04153">
    <property type="entry name" value="NOT2_3_5_C"/>
    <property type="match status" value="1"/>
</dbReference>
<sequence>MEDAAWHHMPHPSDSERIRQYLPRNPCLTLQYHHQIPPPHSDTGTKAQYLAAKALKKQSWRFHTKYMMWFQRPEEPRQLLFFIINNNIIITITDEFEQGTYIYFDYEKWGQRKKEGFTFKYRYLEDRDLQ</sequence>
<accession>A0ABN9M805</accession>
<organism evidence="5 6">
    <name type="scientific">Ranitomeya imitator</name>
    <name type="common">mimic poison frog</name>
    <dbReference type="NCBI Taxonomy" id="111125"/>
    <lineage>
        <taxon>Eukaryota</taxon>
        <taxon>Metazoa</taxon>
        <taxon>Chordata</taxon>
        <taxon>Craniata</taxon>
        <taxon>Vertebrata</taxon>
        <taxon>Euteleostomi</taxon>
        <taxon>Amphibia</taxon>
        <taxon>Batrachia</taxon>
        <taxon>Anura</taxon>
        <taxon>Neobatrachia</taxon>
        <taxon>Hyloidea</taxon>
        <taxon>Dendrobatidae</taxon>
        <taxon>Dendrobatinae</taxon>
        <taxon>Ranitomeya</taxon>
    </lineage>
</organism>
<feature type="domain" description="NOT2/NOT3/NOT5 C-terminal" evidence="4">
    <location>
        <begin position="42"/>
        <end position="124"/>
    </location>
</feature>
<dbReference type="Proteomes" id="UP001176940">
    <property type="component" value="Unassembled WGS sequence"/>
</dbReference>
<dbReference type="InterPro" id="IPR040168">
    <property type="entry name" value="Not2/3/5"/>
</dbReference>
<keyword evidence="6" id="KW-1185">Reference proteome</keyword>
<gene>
    <name evidence="5" type="ORF">RIMI_LOCUS17064688</name>
</gene>
<evidence type="ECO:0000313" key="5">
    <source>
        <dbReference type="EMBL" id="CAJ0959967.1"/>
    </source>
</evidence>